<dbReference type="KEGG" id="rah:Rahaq_4575"/>
<name>A0A0H3FIJ4_RAHSY</name>
<dbReference type="Proteomes" id="UP000007257">
    <property type="component" value="Plasmid pRAHAQ01"/>
</dbReference>
<dbReference type="AlphaFoldDB" id="A0A0H3FIJ4"/>
<evidence type="ECO:0000256" key="1">
    <source>
        <dbReference type="SAM" id="SignalP"/>
    </source>
</evidence>
<reference evidence="3" key="1">
    <citation type="submission" date="2011-01" db="EMBL/GenBank/DDBJ databases">
        <title>Complete sequence of plasmid1 of Rahnella sp. Y9602.</title>
        <authorList>
            <consortium name="US DOE Joint Genome Institute"/>
            <person name="Lucas S."/>
            <person name="Copeland A."/>
            <person name="Lapidus A."/>
            <person name="Cheng J.-F."/>
            <person name="Goodwin L."/>
            <person name="Pitluck S."/>
            <person name="Lu M."/>
            <person name="Detter J.C."/>
            <person name="Han C."/>
            <person name="Tapia R."/>
            <person name="Land M."/>
            <person name="Hauser L."/>
            <person name="Kyrpides N."/>
            <person name="Ivanova N."/>
            <person name="Ovchinnikova G."/>
            <person name="Pagani I."/>
            <person name="Sobecky P.A."/>
            <person name="Martinez R.J."/>
            <person name="Woyke T."/>
        </authorList>
    </citation>
    <scope>NUCLEOTIDE SEQUENCE [LARGE SCALE GENOMIC DNA]</scope>
    <source>
        <strain evidence="3">Y9602</strain>
        <plasmid evidence="3">pRAHAQ01</plasmid>
    </source>
</reference>
<accession>A0A0H3FIJ4</accession>
<dbReference type="EMBL" id="CP002506">
    <property type="protein sequence ID" value="ADW76156.1"/>
    <property type="molecule type" value="Genomic_DNA"/>
</dbReference>
<evidence type="ECO:0000313" key="3">
    <source>
        <dbReference type="Proteomes" id="UP000007257"/>
    </source>
</evidence>
<geneLocation type="plasmid" evidence="2 3">
    <name>pRAHAQ01</name>
</geneLocation>
<dbReference type="HOGENOM" id="CLU_135441_0_0_6"/>
<sequence length="176" mass="19708" precursor="true">MKTKASIVKQIYLARILLISLLGFSSVQSQASTTLPKGKDYPAAPLYTGKSAAQVDRTDGFTNMFRTRFTEAMQGPVVFAGEYARAEWGCGGSGCYMISFINKRTGRALHESFTAYGTELEGSKPVGEEILYINKSSKLLVTYEINEFSKKHFYNYYVLQNESLNLIKKVPDDRPQ</sequence>
<feature type="chain" id="PRO_5002609325" evidence="1">
    <location>
        <begin position="32"/>
        <end position="176"/>
    </location>
</feature>
<proteinExistence type="predicted"/>
<gene>
    <name evidence="2" type="ordered locus">Rahaq_4575</name>
</gene>
<dbReference type="RefSeq" id="WP_013577837.1">
    <property type="nucleotide sequence ID" value="NC_015062.1"/>
</dbReference>
<reference evidence="2 3" key="2">
    <citation type="journal article" date="2012" name="J. Bacteriol.">
        <title>Complete Genome Sequence of Rahnella sp. Strain Y9602, a Gammaproteobacterium Isolate from Metal- and Radionuclide-Contaminated Soil.</title>
        <authorList>
            <person name="Martinez R.J."/>
            <person name="Bruce D."/>
            <person name="Detter C."/>
            <person name="Goodwin L.A."/>
            <person name="Han J."/>
            <person name="Han C.S."/>
            <person name="Held B."/>
            <person name="Land M.L."/>
            <person name="Mikhailova N."/>
            <person name="Nolan M."/>
            <person name="Pennacchio L."/>
            <person name="Pitluck S."/>
            <person name="Tapia R."/>
            <person name="Woyke T."/>
            <person name="Sobecky P.A."/>
        </authorList>
    </citation>
    <scope>NUCLEOTIDE SEQUENCE [LARGE SCALE GENOMIC DNA]</scope>
    <source>
        <strain evidence="2 3">Y9602</strain>
        <plasmid evidence="2 3">pRAHAQ01</plasmid>
    </source>
</reference>
<dbReference type="eggNOG" id="ENOG5032PQQ">
    <property type="taxonomic scope" value="Bacteria"/>
</dbReference>
<dbReference type="OrthoDB" id="8757135at2"/>
<feature type="signal peptide" evidence="1">
    <location>
        <begin position="1"/>
        <end position="31"/>
    </location>
</feature>
<evidence type="ECO:0000313" key="2">
    <source>
        <dbReference type="EMBL" id="ADW76156.1"/>
    </source>
</evidence>
<keyword evidence="2" id="KW-0614">Plasmid</keyword>
<keyword evidence="1" id="KW-0732">Signal</keyword>
<protein>
    <submittedName>
        <fullName evidence="2">Uncharacterized protein</fullName>
    </submittedName>
</protein>
<organism evidence="2 3">
    <name type="scientific">Rahnella sp. (strain Y9602)</name>
    <dbReference type="NCBI Taxonomy" id="2703885"/>
    <lineage>
        <taxon>Bacteria</taxon>
        <taxon>Pseudomonadati</taxon>
        <taxon>Pseudomonadota</taxon>
        <taxon>Gammaproteobacteria</taxon>
        <taxon>Enterobacterales</taxon>
        <taxon>Yersiniaceae</taxon>
        <taxon>Rahnella</taxon>
    </lineage>
</organism>